<evidence type="ECO:0000313" key="2">
    <source>
        <dbReference type="Proteomes" id="UP001501175"/>
    </source>
</evidence>
<dbReference type="Gene3D" id="3.90.1570.20">
    <property type="match status" value="1"/>
</dbReference>
<reference evidence="2" key="1">
    <citation type="journal article" date="2019" name="Int. J. Syst. Evol. Microbiol.">
        <title>The Global Catalogue of Microorganisms (GCM) 10K type strain sequencing project: providing services to taxonomists for standard genome sequencing and annotation.</title>
        <authorList>
            <consortium name="The Broad Institute Genomics Platform"/>
            <consortium name="The Broad Institute Genome Sequencing Center for Infectious Disease"/>
            <person name="Wu L."/>
            <person name="Ma J."/>
        </authorList>
    </citation>
    <scope>NUCLEOTIDE SEQUENCE [LARGE SCALE GENOMIC DNA]</scope>
    <source>
        <strain evidence="2">JCM 17927</strain>
    </source>
</reference>
<dbReference type="EMBL" id="BAABHD010000003">
    <property type="protein sequence ID" value="GAA4447020.1"/>
    <property type="molecule type" value="Genomic_DNA"/>
</dbReference>
<protein>
    <recommendedName>
        <fullName evidence="3">Restriction endonuclease</fullName>
    </recommendedName>
</protein>
<gene>
    <name evidence="1" type="ORF">GCM10023189_02840</name>
</gene>
<dbReference type="RefSeq" id="WP_345239865.1">
    <property type="nucleotide sequence ID" value="NZ_BAABHD010000003.1"/>
</dbReference>
<evidence type="ECO:0008006" key="3">
    <source>
        <dbReference type="Google" id="ProtNLM"/>
    </source>
</evidence>
<name>A0ABP8M9Q1_9BACT</name>
<sequence length="149" mass="17018">MYNTRYSGSPIVHEEEMGVNAPMEHQRVISKLNVGLGKLYYYDKAIRLEPLPETMLDEGRTSPTPDLVLYDNSADQIPIIIEVCHTRGLKGDLQKVISLIENAPYDIREGFVYNYKTSQWLRYRLGDGGTATESSFSEILQLDLDQFLK</sequence>
<accession>A0ABP8M9Q1</accession>
<proteinExistence type="predicted"/>
<comment type="caution">
    <text evidence="1">The sequence shown here is derived from an EMBL/GenBank/DDBJ whole genome shotgun (WGS) entry which is preliminary data.</text>
</comment>
<dbReference type="Proteomes" id="UP001501175">
    <property type="component" value="Unassembled WGS sequence"/>
</dbReference>
<evidence type="ECO:0000313" key="1">
    <source>
        <dbReference type="EMBL" id="GAA4447020.1"/>
    </source>
</evidence>
<keyword evidence="2" id="KW-1185">Reference proteome</keyword>
<organism evidence="1 2">
    <name type="scientific">Nibrella saemangeumensis</name>
    <dbReference type="NCBI Taxonomy" id="1084526"/>
    <lineage>
        <taxon>Bacteria</taxon>
        <taxon>Pseudomonadati</taxon>
        <taxon>Bacteroidota</taxon>
        <taxon>Cytophagia</taxon>
        <taxon>Cytophagales</taxon>
        <taxon>Spirosomataceae</taxon>
        <taxon>Nibrella</taxon>
    </lineage>
</organism>